<comment type="caution">
    <text evidence="1">The sequence shown here is derived from an EMBL/GenBank/DDBJ whole genome shotgun (WGS) entry which is preliminary data.</text>
</comment>
<dbReference type="AlphaFoldDB" id="A0A9Q1M1N6"/>
<dbReference type="Proteomes" id="UP001152561">
    <property type="component" value="Unassembled WGS sequence"/>
</dbReference>
<dbReference type="EMBL" id="JAJAGQ010000012">
    <property type="protein sequence ID" value="KAJ8548430.1"/>
    <property type="molecule type" value="Genomic_DNA"/>
</dbReference>
<accession>A0A9Q1M1N6</accession>
<reference evidence="2" key="1">
    <citation type="journal article" date="2023" name="Proc. Natl. Acad. Sci. U.S.A.">
        <title>Genomic and structural basis for evolution of tropane alkaloid biosynthesis.</title>
        <authorList>
            <person name="Wanga Y.-J."/>
            <person name="Taina T."/>
            <person name="Yua J.-Y."/>
            <person name="Lia J."/>
            <person name="Xua B."/>
            <person name="Chenc J."/>
            <person name="D'Auriad J.C."/>
            <person name="Huanga J.-P."/>
            <person name="Huanga S.-X."/>
        </authorList>
    </citation>
    <scope>NUCLEOTIDE SEQUENCE [LARGE SCALE GENOMIC DNA]</scope>
    <source>
        <strain evidence="2">cv. KIB-2019</strain>
    </source>
</reference>
<name>A0A9Q1M1N6_9SOLA</name>
<sequence>MLLKSGTSAAANADSRLQMQRGCAGWGLQMQRSHYKPPADVVERLLSALESISPRFTETLEPPVGTQAQTTMCDQTPAAIPTIQQTIPIVEESIQVPIIALTVAQVPVVAPQPVMLSGGAGSSFGIDNDIVKKIRVFYEVFRSRVYMYINYYFLEVH</sequence>
<evidence type="ECO:0000313" key="1">
    <source>
        <dbReference type="EMBL" id="KAJ8548430.1"/>
    </source>
</evidence>
<organism evidence="1 2">
    <name type="scientific">Anisodus acutangulus</name>
    <dbReference type="NCBI Taxonomy" id="402998"/>
    <lineage>
        <taxon>Eukaryota</taxon>
        <taxon>Viridiplantae</taxon>
        <taxon>Streptophyta</taxon>
        <taxon>Embryophyta</taxon>
        <taxon>Tracheophyta</taxon>
        <taxon>Spermatophyta</taxon>
        <taxon>Magnoliopsida</taxon>
        <taxon>eudicotyledons</taxon>
        <taxon>Gunneridae</taxon>
        <taxon>Pentapetalae</taxon>
        <taxon>asterids</taxon>
        <taxon>lamiids</taxon>
        <taxon>Solanales</taxon>
        <taxon>Solanaceae</taxon>
        <taxon>Solanoideae</taxon>
        <taxon>Hyoscyameae</taxon>
        <taxon>Anisodus</taxon>
    </lineage>
</organism>
<protein>
    <submittedName>
        <fullName evidence="1">Uncharacterized protein</fullName>
    </submittedName>
</protein>
<proteinExistence type="predicted"/>
<gene>
    <name evidence="1" type="ORF">K7X08_032533</name>
</gene>
<keyword evidence="2" id="KW-1185">Reference proteome</keyword>
<evidence type="ECO:0000313" key="2">
    <source>
        <dbReference type="Proteomes" id="UP001152561"/>
    </source>
</evidence>